<dbReference type="EMBL" id="CM055109">
    <property type="protein sequence ID" value="KAJ7523910.1"/>
    <property type="molecule type" value="Genomic_DNA"/>
</dbReference>
<proteinExistence type="predicted"/>
<evidence type="ECO:0000313" key="1">
    <source>
        <dbReference type="EMBL" id="KAJ7523910.1"/>
    </source>
</evidence>
<protein>
    <submittedName>
        <fullName evidence="1">Uncharacterized protein</fullName>
    </submittedName>
</protein>
<gene>
    <name evidence="1" type="ORF">O6H91_18G067700</name>
</gene>
<evidence type="ECO:0000313" key="2">
    <source>
        <dbReference type="Proteomes" id="UP001162992"/>
    </source>
</evidence>
<reference evidence="2" key="1">
    <citation type="journal article" date="2024" name="Proc. Natl. Acad. Sci. U.S.A.">
        <title>Extraordinary preservation of gene collinearity over three hundred million years revealed in homosporous lycophytes.</title>
        <authorList>
            <person name="Li C."/>
            <person name="Wickell D."/>
            <person name="Kuo L.Y."/>
            <person name="Chen X."/>
            <person name="Nie B."/>
            <person name="Liao X."/>
            <person name="Peng D."/>
            <person name="Ji J."/>
            <person name="Jenkins J."/>
            <person name="Williams M."/>
            <person name="Shu S."/>
            <person name="Plott C."/>
            <person name="Barry K."/>
            <person name="Rajasekar S."/>
            <person name="Grimwood J."/>
            <person name="Han X."/>
            <person name="Sun S."/>
            <person name="Hou Z."/>
            <person name="He W."/>
            <person name="Dai G."/>
            <person name="Sun C."/>
            <person name="Schmutz J."/>
            <person name="Leebens-Mack J.H."/>
            <person name="Li F.W."/>
            <person name="Wang L."/>
        </authorList>
    </citation>
    <scope>NUCLEOTIDE SEQUENCE [LARGE SCALE GENOMIC DNA]</scope>
    <source>
        <strain evidence="2">cv. PW_Plant_1</strain>
    </source>
</reference>
<organism evidence="1 2">
    <name type="scientific">Diphasiastrum complanatum</name>
    <name type="common">Issler's clubmoss</name>
    <name type="synonym">Lycopodium complanatum</name>
    <dbReference type="NCBI Taxonomy" id="34168"/>
    <lineage>
        <taxon>Eukaryota</taxon>
        <taxon>Viridiplantae</taxon>
        <taxon>Streptophyta</taxon>
        <taxon>Embryophyta</taxon>
        <taxon>Tracheophyta</taxon>
        <taxon>Lycopodiopsida</taxon>
        <taxon>Lycopodiales</taxon>
        <taxon>Lycopodiaceae</taxon>
        <taxon>Lycopodioideae</taxon>
        <taxon>Diphasiastrum</taxon>
    </lineage>
</organism>
<sequence length="429" mass="47726">MDMQKYAMIDEEEPTSSSSSSSVLLLQAAYRAMEPFSLVLAFARDVGKGVISEQVQDIFMRHCLMDEVCRKFPPIRSYAMRVLKEVLLAAEQDGCEVLESLYEEYLCYLLPCKDNKFGGYKTYTYAATNQSQTQNLPSLKDGVVTIRISSNILEGGTGCYSWPAGLLLTELIFTYRDLFTAKSCLELGSGAGLVGVSLARIQASKVVLTDGDLITLSNLRHNLLINGINVAEHEIADNVKETSENSVQVLCKQLCWESAFRNKDEIHAIDAEIILGADLIYDPTTVPDLVSVLVTLLSSRRASSKPKSGDFTNREHPVSSEVKVSEDSNGFWLSQEPYQSSKHQEVREHPGSDTKDSVCSLTKCNRAGFPVAYFTTAKRNIKTLNFFFNTARAAGLQVLDVTESMQPFHYLQGLCSLDRSSILIHKLFW</sequence>
<dbReference type="Proteomes" id="UP001162992">
    <property type="component" value="Chromosome 18"/>
</dbReference>
<name>A0ACC2B2G7_DIPCM</name>
<comment type="caution">
    <text evidence="1">The sequence shown here is derived from an EMBL/GenBank/DDBJ whole genome shotgun (WGS) entry which is preliminary data.</text>
</comment>
<keyword evidence="2" id="KW-1185">Reference proteome</keyword>
<accession>A0ACC2B2G7</accession>